<dbReference type="InterPro" id="IPR014729">
    <property type="entry name" value="Rossmann-like_a/b/a_fold"/>
</dbReference>
<dbReference type="PRINTS" id="PR01438">
    <property type="entry name" value="UNVRSLSTRESS"/>
</dbReference>
<dbReference type="RefSeq" id="WP_142257760.1">
    <property type="nucleotide sequence ID" value="NZ_BMPV01000004.1"/>
</dbReference>
<proteinExistence type="inferred from homology"/>
<evidence type="ECO:0000256" key="1">
    <source>
        <dbReference type="ARBA" id="ARBA00008791"/>
    </source>
</evidence>
<evidence type="ECO:0000259" key="2">
    <source>
        <dbReference type="Pfam" id="PF00582"/>
    </source>
</evidence>
<name>A0A543ISC5_9ACTN</name>
<gene>
    <name evidence="3" type="ORF">FHX40_0097</name>
</gene>
<dbReference type="PANTHER" id="PTHR46268:SF6">
    <property type="entry name" value="UNIVERSAL STRESS PROTEIN UP12"/>
    <property type="match status" value="1"/>
</dbReference>
<dbReference type="InterPro" id="IPR006015">
    <property type="entry name" value="Universal_stress_UspA"/>
</dbReference>
<comment type="similarity">
    <text evidence="1">Belongs to the universal stress protein A family.</text>
</comment>
<dbReference type="Gene3D" id="3.40.50.620">
    <property type="entry name" value="HUPs"/>
    <property type="match status" value="2"/>
</dbReference>
<dbReference type="AlphaFoldDB" id="A0A543ISC5"/>
<accession>A0A543ISC5</accession>
<dbReference type="Pfam" id="PF00582">
    <property type="entry name" value="Usp"/>
    <property type="match status" value="2"/>
</dbReference>
<keyword evidence="4" id="KW-1185">Reference proteome</keyword>
<dbReference type="OrthoDB" id="6174426at2"/>
<feature type="domain" description="UspA" evidence="2">
    <location>
        <begin position="7"/>
        <end position="128"/>
    </location>
</feature>
<dbReference type="PANTHER" id="PTHR46268">
    <property type="entry name" value="STRESS RESPONSE PROTEIN NHAX"/>
    <property type="match status" value="1"/>
</dbReference>
<dbReference type="SUPFAM" id="SSF52402">
    <property type="entry name" value="Adenine nucleotide alpha hydrolases-like"/>
    <property type="match status" value="2"/>
</dbReference>
<sequence length="275" mass="28735">MTSQQRHRVVVGFDGSAPAQAALAWAVEEARLHGAPLVAVTVLRERPGADPAEEPVLGPLRRLAAEVAGDGVEFRHFHGSPAAGLVAACGPADLLVVGSAGGGWGGPPLGSVSRACLHHAPCPVAVIPEFARERPRYDRIVAGVDGSVPSRRALRFAAHEAALRGVRPVVVHAVHWDHLGVEFVTPTPDELISWGERLVAGELAETGVDAETEIVYGHPRQVLIEAAEEADLLVLGHSGHNPLAGLLLGSTSDHCARQAPCPVVVVRPGRDDGHG</sequence>
<evidence type="ECO:0000313" key="3">
    <source>
        <dbReference type="EMBL" id="TQM73457.1"/>
    </source>
</evidence>
<dbReference type="CDD" id="cd00293">
    <property type="entry name" value="USP-like"/>
    <property type="match status" value="1"/>
</dbReference>
<reference evidence="3 4" key="1">
    <citation type="submission" date="2019-06" db="EMBL/GenBank/DDBJ databases">
        <title>Sequencing the genomes of 1000 actinobacteria strains.</title>
        <authorList>
            <person name="Klenk H.-P."/>
        </authorList>
    </citation>
    <scope>NUCLEOTIDE SEQUENCE [LARGE SCALE GENOMIC DNA]</scope>
    <source>
        <strain evidence="3 4">DSM 43186</strain>
    </source>
</reference>
<dbReference type="EMBL" id="VFPQ01000001">
    <property type="protein sequence ID" value="TQM73457.1"/>
    <property type="molecule type" value="Genomic_DNA"/>
</dbReference>
<organism evidence="3 4">
    <name type="scientific">Thermopolyspora flexuosa</name>
    <dbReference type="NCBI Taxonomy" id="103836"/>
    <lineage>
        <taxon>Bacteria</taxon>
        <taxon>Bacillati</taxon>
        <taxon>Actinomycetota</taxon>
        <taxon>Actinomycetes</taxon>
        <taxon>Streptosporangiales</taxon>
        <taxon>Streptosporangiaceae</taxon>
        <taxon>Thermopolyspora</taxon>
    </lineage>
</organism>
<protein>
    <submittedName>
        <fullName evidence="3">Nucleotide-binding universal stress UspA family protein</fullName>
    </submittedName>
</protein>
<dbReference type="InterPro" id="IPR006016">
    <property type="entry name" value="UspA"/>
</dbReference>
<dbReference type="Proteomes" id="UP000319213">
    <property type="component" value="Unassembled WGS sequence"/>
</dbReference>
<evidence type="ECO:0000313" key="4">
    <source>
        <dbReference type="Proteomes" id="UP000319213"/>
    </source>
</evidence>
<comment type="caution">
    <text evidence="3">The sequence shown here is derived from an EMBL/GenBank/DDBJ whole genome shotgun (WGS) entry which is preliminary data.</text>
</comment>
<feature type="domain" description="UspA" evidence="2">
    <location>
        <begin position="137"/>
        <end position="267"/>
    </location>
</feature>